<dbReference type="Proteomes" id="UP001606134">
    <property type="component" value="Unassembled WGS sequence"/>
</dbReference>
<dbReference type="SMART" id="SM00100">
    <property type="entry name" value="cNMP"/>
    <property type="match status" value="1"/>
</dbReference>
<evidence type="ECO:0000313" key="3">
    <source>
        <dbReference type="Proteomes" id="UP001606134"/>
    </source>
</evidence>
<dbReference type="InterPro" id="IPR014710">
    <property type="entry name" value="RmlC-like_jellyroll"/>
</dbReference>
<dbReference type="InterPro" id="IPR000595">
    <property type="entry name" value="cNMP-bd_dom"/>
</dbReference>
<keyword evidence="3" id="KW-1185">Reference proteome</keyword>
<dbReference type="PANTHER" id="PTHR24567">
    <property type="entry name" value="CRP FAMILY TRANSCRIPTIONAL REGULATORY PROTEIN"/>
    <property type="match status" value="1"/>
</dbReference>
<sequence length="222" mass="23867">MPDDTACQLITANFPGLQVPGDVAARLPALMPRRRLADGRSVFVQGQRPAAFYAVAAGAIESRFTGEDGRVSVLGAVAPPQFFGLAAFAAGLPAEYEAVARGASEVFVIGREAYTLLMDEVPGFARSLMAEFARRFDGTLRQLQAARHLAAPERFRLALAQLAGERGVPSGDGWVAVQATQSELARLAHVSRQTANELLAEAEAAGRVQRGRGRWLWRPNVR</sequence>
<dbReference type="PROSITE" id="PS50042">
    <property type="entry name" value="CNMP_BINDING_3"/>
    <property type="match status" value="1"/>
</dbReference>
<dbReference type="CDD" id="cd00038">
    <property type="entry name" value="CAP_ED"/>
    <property type="match status" value="1"/>
</dbReference>
<dbReference type="InterPro" id="IPR036390">
    <property type="entry name" value="WH_DNA-bd_sf"/>
</dbReference>
<name>A0ABW7H6I7_9BURK</name>
<reference evidence="2 3" key="1">
    <citation type="submission" date="2024-08" db="EMBL/GenBank/DDBJ databases">
        <authorList>
            <person name="Lu H."/>
        </authorList>
    </citation>
    <scope>NUCLEOTIDE SEQUENCE [LARGE SCALE GENOMIC DNA]</scope>
    <source>
        <strain evidence="2 3">BYS78W</strain>
    </source>
</reference>
<dbReference type="Gene3D" id="2.60.120.10">
    <property type="entry name" value="Jelly Rolls"/>
    <property type="match status" value="1"/>
</dbReference>
<organism evidence="2 3">
    <name type="scientific">Pelomonas candidula</name>
    <dbReference type="NCBI Taxonomy" id="3299025"/>
    <lineage>
        <taxon>Bacteria</taxon>
        <taxon>Pseudomonadati</taxon>
        <taxon>Pseudomonadota</taxon>
        <taxon>Betaproteobacteria</taxon>
        <taxon>Burkholderiales</taxon>
        <taxon>Sphaerotilaceae</taxon>
        <taxon>Roseateles</taxon>
    </lineage>
</organism>
<dbReference type="InterPro" id="IPR050397">
    <property type="entry name" value="Env_Response_Regulators"/>
</dbReference>
<protein>
    <submittedName>
        <fullName evidence="2">Crp/Fnr family transcriptional regulator</fullName>
    </submittedName>
</protein>
<accession>A0ABW7H6I7</accession>
<dbReference type="RefSeq" id="WP_394405588.1">
    <property type="nucleotide sequence ID" value="NZ_JBIGIC010000001.1"/>
</dbReference>
<feature type="domain" description="Cyclic nucleotide-binding" evidence="1">
    <location>
        <begin position="29"/>
        <end position="135"/>
    </location>
</feature>
<dbReference type="PANTHER" id="PTHR24567:SF74">
    <property type="entry name" value="HTH-TYPE TRANSCRIPTIONAL REGULATOR ARCR"/>
    <property type="match status" value="1"/>
</dbReference>
<evidence type="ECO:0000259" key="1">
    <source>
        <dbReference type="PROSITE" id="PS50042"/>
    </source>
</evidence>
<dbReference type="InterPro" id="IPR018490">
    <property type="entry name" value="cNMP-bd_dom_sf"/>
</dbReference>
<evidence type="ECO:0000313" key="2">
    <source>
        <dbReference type="EMBL" id="MFG6485167.1"/>
    </source>
</evidence>
<dbReference type="Pfam" id="PF00027">
    <property type="entry name" value="cNMP_binding"/>
    <property type="match status" value="1"/>
</dbReference>
<comment type="caution">
    <text evidence="2">The sequence shown here is derived from an EMBL/GenBank/DDBJ whole genome shotgun (WGS) entry which is preliminary data.</text>
</comment>
<dbReference type="EMBL" id="JBIGIC010000001">
    <property type="protein sequence ID" value="MFG6485167.1"/>
    <property type="molecule type" value="Genomic_DNA"/>
</dbReference>
<dbReference type="SUPFAM" id="SSF51206">
    <property type="entry name" value="cAMP-binding domain-like"/>
    <property type="match status" value="1"/>
</dbReference>
<dbReference type="SUPFAM" id="SSF46785">
    <property type="entry name" value="Winged helix' DNA-binding domain"/>
    <property type="match status" value="1"/>
</dbReference>
<proteinExistence type="predicted"/>
<gene>
    <name evidence="2" type="ORF">ACG04R_00710</name>
</gene>